<feature type="chain" id="PRO_5035469972" evidence="1">
    <location>
        <begin position="21"/>
        <end position="68"/>
    </location>
</feature>
<feature type="signal peptide" evidence="1">
    <location>
        <begin position="1"/>
        <end position="20"/>
    </location>
</feature>
<proteinExistence type="predicted"/>
<gene>
    <name evidence="2" type="ORF">ILUMI_16812</name>
</gene>
<sequence>MIRSVLVLLFSVTLYSIVSCHMYRLPKNVKPLRYFPTMGPHLRDTDLQKTFHYGGNVNIELEVLENTK</sequence>
<evidence type="ECO:0000256" key="1">
    <source>
        <dbReference type="SAM" id="SignalP"/>
    </source>
</evidence>
<feature type="non-terminal residue" evidence="2">
    <location>
        <position position="68"/>
    </location>
</feature>
<keyword evidence="1" id="KW-0732">Signal</keyword>
<dbReference type="EMBL" id="VTPC01067668">
    <property type="protein sequence ID" value="KAF2889361.1"/>
    <property type="molecule type" value="Genomic_DNA"/>
</dbReference>
<evidence type="ECO:0000313" key="2">
    <source>
        <dbReference type="EMBL" id="KAF2889361.1"/>
    </source>
</evidence>
<reference evidence="2" key="1">
    <citation type="submission" date="2019-08" db="EMBL/GenBank/DDBJ databases">
        <title>The genome of the North American firefly Photinus pyralis.</title>
        <authorList>
            <consortium name="Photinus pyralis genome working group"/>
            <person name="Fallon T.R."/>
            <person name="Sander Lower S.E."/>
            <person name="Weng J.-K."/>
        </authorList>
    </citation>
    <scope>NUCLEOTIDE SEQUENCE</scope>
    <source>
        <strain evidence="2">TRF0915ILg1</strain>
        <tissue evidence="2">Whole body</tissue>
    </source>
</reference>
<accession>A0A8K0CQK7</accession>
<dbReference type="AlphaFoldDB" id="A0A8K0CQK7"/>
<dbReference type="PROSITE" id="PS51257">
    <property type="entry name" value="PROKAR_LIPOPROTEIN"/>
    <property type="match status" value="1"/>
</dbReference>
<name>A0A8K0CQK7_IGNLU</name>
<evidence type="ECO:0000313" key="3">
    <source>
        <dbReference type="Proteomes" id="UP000801492"/>
    </source>
</evidence>
<dbReference type="InterPro" id="IPR042097">
    <property type="entry name" value="Aminopeptidase_N-like_N_sf"/>
</dbReference>
<organism evidence="2 3">
    <name type="scientific">Ignelater luminosus</name>
    <name type="common">Cucubano</name>
    <name type="synonym">Pyrophorus luminosus</name>
    <dbReference type="NCBI Taxonomy" id="2038154"/>
    <lineage>
        <taxon>Eukaryota</taxon>
        <taxon>Metazoa</taxon>
        <taxon>Ecdysozoa</taxon>
        <taxon>Arthropoda</taxon>
        <taxon>Hexapoda</taxon>
        <taxon>Insecta</taxon>
        <taxon>Pterygota</taxon>
        <taxon>Neoptera</taxon>
        <taxon>Endopterygota</taxon>
        <taxon>Coleoptera</taxon>
        <taxon>Polyphaga</taxon>
        <taxon>Elateriformia</taxon>
        <taxon>Elateroidea</taxon>
        <taxon>Elateridae</taxon>
        <taxon>Agrypninae</taxon>
        <taxon>Pyrophorini</taxon>
        <taxon>Ignelater</taxon>
    </lineage>
</organism>
<comment type="caution">
    <text evidence="2">The sequence shown here is derived from an EMBL/GenBank/DDBJ whole genome shotgun (WGS) entry which is preliminary data.</text>
</comment>
<dbReference type="Proteomes" id="UP000801492">
    <property type="component" value="Unassembled WGS sequence"/>
</dbReference>
<keyword evidence="3" id="KW-1185">Reference proteome</keyword>
<dbReference type="Gene3D" id="2.60.40.1730">
    <property type="entry name" value="tricorn interacting facor f3 domain"/>
    <property type="match status" value="1"/>
</dbReference>
<protein>
    <submittedName>
        <fullName evidence="2">Uncharacterized protein</fullName>
    </submittedName>
</protein>